<comment type="similarity">
    <text evidence="1">Belongs to the SCC3 family.</text>
</comment>
<dbReference type="GO" id="GO:0005634">
    <property type="term" value="C:nucleus"/>
    <property type="evidence" value="ECO:0007669"/>
    <property type="project" value="TreeGrafter"/>
</dbReference>
<dbReference type="InterPro" id="IPR039662">
    <property type="entry name" value="Cohesin_Scc3/SA"/>
</dbReference>
<evidence type="ECO:0000256" key="2">
    <source>
        <dbReference type="SAM" id="MobiDB-lite"/>
    </source>
</evidence>
<dbReference type="Proteomes" id="UP001331515">
    <property type="component" value="Unassembled WGS sequence"/>
</dbReference>
<accession>A0AAN8DGQ7</accession>
<gene>
    <name evidence="3" type="ORF">CgunFtcFv8_024512</name>
</gene>
<evidence type="ECO:0000313" key="3">
    <source>
        <dbReference type="EMBL" id="KAK5920733.1"/>
    </source>
</evidence>
<dbReference type="GO" id="GO:0008278">
    <property type="term" value="C:cohesin complex"/>
    <property type="evidence" value="ECO:0007669"/>
    <property type="project" value="TreeGrafter"/>
</dbReference>
<feature type="region of interest" description="Disordered" evidence="2">
    <location>
        <begin position="158"/>
        <end position="221"/>
    </location>
</feature>
<organism evidence="3 4">
    <name type="scientific">Champsocephalus gunnari</name>
    <name type="common">Mackerel icefish</name>
    <dbReference type="NCBI Taxonomy" id="52237"/>
    <lineage>
        <taxon>Eukaryota</taxon>
        <taxon>Metazoa</taxon>
        <taxon>Chordata</taxon>
        <taxon>Craniata</taxon>
        <taxon>Vertebrata</taxon>
        <taxon>Euteleostomi</taxon>
        <taxon>Actinopterygii</taxon>
        <taxon>Neopterygii</taxon>
        <taxon>Teleostei</taxon>
        <taxon>Neoteleostei</taxon>
        <taxon>Acanthomorphata</taxon>
        <taxon>Eupercaria</taxon>
        <taxon>Perciformes</taxon>
        <taxon>Notothenioidei</taxon>
        <taxon>Channichthyidae</taxon>
        <taxon>Champsocephalus</taxon>
    </lineage>
</organism>
<dbReference type="EMBL" id="JAURVH010001523">
    <property type="protein sequence ID" value="KAK5920733.1"/>
    <property type="molecule type" value="Genomic_DNA"/>
</dbReference>
<dbReference type="PANTHER" id="PTHR11199:SF2">
    <property type="entry name" value="COHESIN SUBUNIT SA"/>
    <property type="match status" value="1"/>
</dbReference>
<reference evidence="3 4" key="1">
    <citation type="journal article" date="2023" name="Mol. Biol. Evol.">
        <title>Genomics of Secondarily Temperate Adaptation in the Only Non-Antarctic Icefish.</title>
        <authorList>
            <person name="Rivera-Colon A.G."/>
            <person name="Rayamajhi N."/>
            <person name="Minhas B.F."/>
            <person name="Madrigal G."/>
            <person name="Bilyk K.T."/>
            <person name="Yoon V."/>
            <person name="Hune M."/>
            <person name="Gregory S."/>
            <person name="Cheng C.H.C."/>
            <person name="Catchen J.M."/>
        </authorList>
    </citation>
    <scope>NUCLEOTIDE SEQUENCE [LARGE SCALE GENOMIC DNA]</scope>
    <source>
        <tissue evidence="3">White muscle</tissue>
    </source>
</reference>
<feature type="compositionally biased region" description="Polar residues" evidence="2">
    <location>
        <begin position="161"/>
        <end position="177"/>
    </location>
</feature>
<dbReference type="GO" id="GO:0000785">
    <property type="term" value="C:chromatin"/>
    <property type="evidence" value="ECO:0007669"/>
    <property type="project" value="TreeGrafter"/>
</dbReference>
<comment type="caution">
    <text evidence="3">The sequence shown here is derived from an EMBL/GenBank/DDBJ whole genome shotgun (WGS) entry which is preliminary data.</text>
</comment>
<feature type="compositionally biased region" description="Acidic residues" evidence="2">
    <location>
        <begin position="212"/>
        <end position="221"/>
    </location>
</feature>
<proteinExistence type="inferred from homology"/>
<dbReference type="GO" id="GO:0003682">
    <property type="term" value="F:chromatin binding"/>
    <property type="evidence" value="ECO:0007669"/>
    <property type="project" value="TreeGrafter"/>
</dbReference>
<dbReference type="AlphaFoldDB" id="A0AAN8DGQ7"/>
<protein>
    <submittedName>
        <fullName evidence="3">Uncharacterized protein</fullName>
    </submittedName>
</protein>
<name>A0AAN8DGQ7_CHAGU</name>
<sequence length="221" mass="24733">MSMAAEVFIYYMKYFNEFGDIIKRRCAGPDGWIRERALALWCSAGSSCCLGDQFKFRTAEFVFSQTAETPTPPYLSYLPILSEFSSKLLKPDKKTVFSYLQKHTAEVIDLREESWQPLLCYRASLLAAAEGEDAASYVSSDRKYRSKLKLEGCKSPCPLSPSDSKVANVRKSSFSPSHQDKTADTDPFSVPVEPPAKRSNIQGTVLSIHNEADDDTVEVEL</sequence>
<dbReference type="GO" id="GO:0007062">
    <property type="term" value="P:sister chromatid cohesion"/>
    <property type="evidence" value="ECO:0007669"/>
    <property type="project" value="TreeGrafter"/>
</dbReference>
<dbReference type="PANTHER" id="PTHR11199">
    <property type="entry name" value="STROMAL ANTIGEN"/>
    <property type="match status" value="1"/>
</dbReference>
<evidence type="ECO:0000313" key="4">
    <source>
        <dbReference type="Proteomes" id="UP001331515"/>
    </source>
</evidence>
<keyword evidence="4" id="KW-1185">Reference proteome</keyword>
<evidence type="ECO:0000256" key="1">
    <source>
        <dbReference type="ARBA" id="ARBA00005486"/>
    </source>
</evidence>